<comment type="catalytic activity">
    <reaction evidence="4">
        <text>chorismate = 3-[(1-carboxyvinyl)-oxy]benzoate + H2O</text>
        <dbReference type="Rhea" id="RHEA:40051"/>
        <dbReference type="ChEBI" id="CHEBI:15377"/>
        <dbReference type="ChEBI" id="CHEBI:29748"/>
        <dbReference type="ChEBI" id="CHEBI:76981"/>
        <dbReference type="EC" id="4.2.1.151"/>
    </reaction>
</comment>
<evidence type="ECO:0000256" key="4">
    <source>
        <dbReference type="HAMAP-Rule" id="MF_00995"/>
    </source>
</evidence>
<comment type="similarity">
    <text evidence="4">Belongs to the MqnA/MqnD family. MqnA subfamily.</text>
</comment>
<dbReference type="CDD" id="cd13634">
    <property type="entry name" value="PBP2_Sco4506"/>
    <property type="match status" value="1"/>
</dbReference>
<reference evidence="6" key="2">
    <citation type="submission" date="2011-06" db="EMBL/GenBank/DDBJ databases">
        <title>The complete genome of Flexistipes sinusarabici DSM 4947.</title>
        <authorList>
            <person name="Lucas S."/>
            <person name="Han J."/>
            <person name="Lapidus A."/>
            <person name="Bruce D."/>
            <person name="Goodwin L."/>
            <person name="Pitluck S."/>
            <person name="Peters L."/>
            <person name="Kyrpides N."/>
            <person name="Mavromatis K."/>
            <person name="Ivanova N."/>
            <person name="Mikhailova N."/>
            <person name="Chertkov O."/>
            <person name="Detter J.C."/>
            <person name="Tapia R."/>
            <person name="Han C."/>
            <person name="Land M."/>
            <person name="Hauser L."/>
            <person name="Markowitz V."/>
            <person name="Cheng J.-F."/>
            <person name="Hugenholtz P."/>
            <person name="Woyke T."/>
            <person name="Wu D."/>
            <person name="Spring S."/>
            <person name="Schroeder M."/>
            <person name="Brambilla E."/>
            <person name="Klenk H.-P."/>
            <person name="Eisen J.A."/>
        </authorList>
    </citation>
    <scope>NUCLEOTIDE SEQUENCE [LARGE SCALE GENOMIC DNA]</scope>
    <source>
        <strain evidence="6">DSM 4947 / MAS 10</strain>
    </source>
</reference>
<evidence type="ECO:0000313" key="6">
    <source>
        <dbReference type="Proteomes" id="UP000006621"/>
    </source>
</evidence>
<name>F8E8B3_FLESM</name>
<evidence type="ECO:0000313" key="5">
    <source>
        <dbReference type="EMBL" id="AEI15110.1"/>
    </source>
</evidence>
<dbReference type="HAMAP" id="MF_00995">
    <property type="entry name" value="MqnA"/>
    <property type="match status" value="1"/>
</dbReference>
<evidence type="ECO:0000256" key="1">
    <source>
        <dbReference type="ARBA" id="ARBA00004863"/>
    </source>
</evidence>
<dbReference type="HOGENOM" id="CLU_059898_0_0_0"/>
<reference evidence="5 6" key="1">
    <citation type="journal article" date="2011" name="Stand. Genomic Sci.">
        <title>Genome sequence of the moderately thermophilic halophile Flexistipes sinusarabici strain (MAS10).</title>
        <authorList>
            <person name="Lapidus A."/>
            <person name="Chertkov O."/>
            <person name="Nolan M."/>
            <person name="Lucas S."/>
            <person name="Hammon N."/>
            <person name="Deshpande S."/>
            <person name="Cheng J.F."/>
            <person name="Tapia R."/>
            <person name="Han C."/>
            <person name="Goodwin L."/>
            <person name="Pitluck S."/>
            <person name="Liolios K."/>
            <person name="Pagani I."/>
            <person name="Ivanova N."/>
            <person name="Huntemann M."/>
            <person name="Mavromatis K."/>
            <person name="Mikhailova N."/>
            <person name="Pati A."/>
            <person name="Chen A."/>
            <person name="Palaniappan K."/>
            <person name="Land M."/>
            <person name="Hauser L."/>
            <person name="Brambilla E.M."/>
            <person name="Rohde M."/>
            <person name="Abt B."/>
            <person name="Spring S."/>
            <person name="Goker M."/>
            <person name="Bristow J."/>
            <person name="Eisen J.A."/>
            <person name="Markowitz V."/>
            <person name="Hugenholtz P."/>
            <person name="Kyrpides N.C."/>
            <person name="Klenk H.P."/>
            <person name="Woyke T."/>
        </authorList>
    </citation>
    <scope>NUCLEOTIDE SEQUENCE [LARGE SCALE GENOMIC DNA]</scope>
    <source>
        <strain evidence="6">DSM 4947 / MAS 10</strain>
    </source>
</reference>
<keyword evidence="3 4" id="KW-0456">Lyase</keyword>
<dbReference type="SUPFAM" id="SSF53850">
    <property type="entry name" value="Periplasmic binding protein-like II"/>
    <property type="match status" value="1"/>
</dbReference>
<dbReference type="RefSeq" id="WP_013886591.1">
    <property type="nucleotide sequence ID" value="NC_015672.1"/>
</dbReference>
<comment type="pathway">
    <text evidence="1 4">Quinol/quinone metabolism; menaquinone biosynthesis.</text>
</comment>
<dbReference type="KEGG" id="fsi:Flexsi_1460"/>
<dbReference type="Pfam" id="PF02621">
    <property type="entry name" value="VitK2_biosynth"/>
    <property type="match status" value="1"/>
</dbReference>
<comment type="function">
    <text evidence="4">Catalyzes the dehydration of chorismate into 3-[(1-carboxyvinyl)oxy]benzoate, a step in the biosynthesis of menaquinone (MK, vitamin K2).</text>
</comment>
<dbReference type="PANTHER" id="PTHR37690">
    <property type="entry name" value="CHORISMATE DEHYDRATASE"/>
    <property type="match status" value="1"/>
</dbReference>
<protein>
    <recommendedName>
        <fullName evidence="4">Chorismate dehydratase</fullName>
        <ecNumber evidence="4">4.2.1.151</ecNumber>
    </recommendedName>
    <alternativeName>
        <fullName evidence="4">Menaquinone biosynthetic enzyme MqnA</fullName>
    </alternativeName>
</protein>
<evidence type="ECO:0000256" key="2">
    <source>
        <dbReference type="ARBA" id="ARBA00022428"/>
    </source>
</evidence>
<dbReference type="InterPro" id="IPR003773">
    <property type="entry name" value="Menaquinone_biosynth"/>
</dbReference>
<keyword evidence="2 4" id="KW-0474">Menaquinone biosynthesis</keyword>
<dbReference type="OrthoDB" id="9810112at2"/>
<dbReference type="EC" id="4.2.1.151" evidence="4"/>
<dbReference type="Gene3D" id="3.40.190.10">
    <property type="entry name" value="Periplasmic binding protein-like II"/>
    <property type="match status" value="2"/>
</dbReference>
<proteinExistence type="inferred from homology"/>
<evidence type="ECO:0000256" key="3">
    <source>
        <dbReference type="ARBA" id="ARBA00023239"/>
    </source>
</evidence>
<dbReference type="eggNOG" id="COG1427">
    <property type="taxonomic scope" value="Bacteria"/>
</dbReference>
<dbReference type="STRING" id="717231.Flexsi_1460"/>
<dbReference type="GO" id="GO:0009234">
    <property type="term" value="P:menaquinone biosynthetic process"/>
    <property type="evidence" value="ECO:0007669"/>
    <property type="project" value="UniProtKB-UniRule"/>
</dbReference>
<dbReference type="EMBL" id="CP002858">
    <property type="protein sequence ID" value="AEI15110.1"/>
    <property type="molecule type" value="Genomic_DNA"/>
</dbReference>
<dbReference type="PANTHER" id="PTHR37690:SF1">
    <property type="entry name" value="CHORISMATE DEHYDRATASE"/>
    <property type="match status" value="1"/>
</dbReference>
<keyword evidence="6" id="KW-1185">Reference proteome</keyword>
<dbReference type="AlphaFoldDB" id="F8E8B3"/>
<organism evidence="5 6">
    <name type="scientific">Flexistipes sinusarabici (strain ATCC 49648 / DSM 4947 / MAS 10)</name>
    <dbReference type="NCBI Taxonomy" id="717231"/>
    <lineage>
        <taxon>Bacteria</taxon>
        <taxon>Pseudomonadati</taxon>
        <taxon>Deferribacterota</taxon>
        <taxon>Deferribacteres</taxon>
        <taxon>Deferribacterales</taxon>
        <taxon>Flexistipitaceae</taxon>
        <taxon>Flexistipes</taxon>
    </lineage>
</organism>
<dbReference type="UniPathway" id="UPA00079"/>
<sequence>MKIGEIRYANVYPIFYYLKKIKEYDFVRGTPSFLNKMIREGGVDVGVCSSIEYARNPGKYVIIPDISISSVGDVKSVCLFSSRKIENLENATVFLTEESGTSVVLLKILLKYYFNVKVSFTNNFDDSDAVLLIGDKALFSYYNNDYKYVYDLGFHWFQFSGYPFVFALWISDSKWEGTEDIKRLHKNLVNIKVDSQKNLAALLEEYSFKGLTSYQILDYWDIINYNLTEKHICGLIKFYKLAREIGEIKKFPPLNLSV</sequence>
<accession>F8E8B3</accession>
<dbReference type="GO" id="GO:0016836">
    <property type="term" value="F:hydro-lyase activity"/>
    <property type="evidence" value="ECO:0007669"/>
    <property type="project" value="UniProtKB-UniRule"/>
</dbReference>
<dbReference type="InterPro" id="IPR030868">
    <property type="entry name" value="MqnA"/>
</dbReference>
<gene>
    <name evidence="4" type="primary">mqnA</name>
    <name evidence="5" type="ordered locus">Flexsi_1460</name>
</gene>
<dbReference type="Proteomes" id="UP000006621">
    <property type="component" value="Chromosome"/>
</dbReference>